<name>A0AAD8XSD7_9STRA</name>
<feature type="region of interest" description="Disordered" evidence="3">
    <location>
        <begin position="272"/>
        <end position="301"/>
    </location>
</feature>
<evidence type="ECO:0000313" key="6">
    <source>
        <dbReference type="Proteomes" id="UP001224775"/>
    </source>
</evidence>
<evidence type="ECO:0000256" key="1">
    <source>
        <dbReference type="ARBA" id="ARBA00004370"/>
    </source>
</evidence>
<dbReference type="EMBL" id="JATAAI010000061">
    <property type="protein sequence ID" value="KAK1732652.1"/>
    <property type="molecule type" value="Genomic_DNA"/>
</dbReference>
<comment type="caution">
    <text evidence="5">The sequence shown here is derived from an EMBL/GenBank/DDBJ whole genome shotgun (WGS) entry which is preliminary data.</text>
</comment>
<feature type="region of interest" description="Disordered" evidence="3">
    <location>
        <begin position="15"/>
        <end position="55"/>
    </location>
</feature>
<dbReference type="InterPro" id="IPR031968">
    <property type="entry name" value="VASt"/>
</dbReference>
<feature type="compositionally biased region" description="Low complexity" evidence="3">
    <location>
        <begin position="20"/>
        <end position="31"/>
    </location>
</feature>
<evidence type="ECO:0000259" key="4">
    <source>
        <dbReference type="PROSITE" id="PS51778"/>
    </source>
</evidence>
<evidence type="ECO:0000313" key="5">
    <source>
        <dbReference type="EMBL" id="KAK1732652.1"/>
    </source>
</evidence>
<organism evidence="5 6">
    <name type="scientific">Skeletonema marinoi</name>
    <dbReference type="NCBI Taxonomy" id="267567"/>
    <lineage>
        <taxon>Eukaryota</taxon>
        <taxon>Sar</taxon>
        <taxon>Stramenopiles</taxon>
        <taxon>Ochrophyta</taxon>
        <taxon>Bacillariophyta</taxon>
        <taxon>Coscinodiscophyceae</taxon>
        <taxon>Thalassiosirophycidae</taxon>
        <taxon>Thalassiosirales</taxon>
        <taxon>Skeletonemataceae</taxon>
        <taxon>Skeletonema</taxon>
        <taxon>Skeletonema marinoi-dohrnii complex</taxon>
    </lineage>
</organism>
<evidence type="ECO:0000256" key="3">
    <source>
        <dbReference type="SAM" id="MobiDB-lite"/>
    </source>
</evidence>
<accession>A0AAD8XSD7</accession>
<comment type="subcellular location">
    <subcellularLocation>
        <location evidence="1">Membrane</location>
    </subcellularLocation>
</comment>
<dbReference type="PROSITE" id="PS51778">
    <property type="entry name" value="VAST"/>
    <property type="match status" value="1"/>
</dbReference>
<keyword evidence="6" id="KW-1185">Reference proteome</keyword>
<keyword evidence="2" id="KW-0472">Membrane</keyword>
<gene>
    <name evidence="5" type="ORF">QTG54_016629</name>
</gene>
<feature type="domain" description="VASt" evidence="4">
    <location>
        <begin position="74"/>
        <end position="273"/>
    </location>
</feature>
<evidence type="ECO:0000256" key="2">
    <source>
        <dbReference type="ARBA" id="ARBA00023136"/>
    </source>
</evidence>
<dbReference type="PANTHER" id="PTHR47666:SF1">
    <property type="entry name" value="PROTEIN VASCULAR ASSOCIATED DEATH 1, CHLOROPLASTIC"/>
    <property type="match status" value="1"/>
</dbReference>
<feature type="compositionally biased region" description="Polar residues" evidence="3">
    <location>
        <begin position="32"/>
        <end position="52"/>
    </location>
</feature>
<sequence length="404" mass="45487">MRFASTALTRVSSAPVKGLSSSPHIKFKSSSGRSKQQHTLPPRQQNKATQHPTAIPPSILSTQQYLDRHYPPLELQVVKQVEFHGLNTSEFFQVFFSDDAPYSMKDFQQKRGDVDIVYGSWNEVTDSQNLSSFQSSLLPLPPNSTKERTLTFNTLTKSYFGPTYAKATKIQRATQLSKHLLVIENQTQLSEAPFSDRFKVLERWVIEAVKNKNDGSGRRGGGLYTCKLTVHAEVIMISHCRFEPQIRKKAAETFADLTTGWCKLATKAVEATNTKEQKRKRMRNEEQQLFDDGASKKSRGATESELIAKFQKKFQELDDLISHGDGGIEVMHSIKAGAHSAFAEVLEPPPSSSGFLKLQDGTVVEMGRPRRRGISPFSRMPRKMNRSFLQKLSSRVVSFSKQAR</sequence>
<proteinExistence type="predicted"/>
<dbReference type="PANTHER" id="PTHR47666">
    <property type="entry name" value="PROTEIN VASCULAR ASSOCIATED DEATH 1, CHLOROPLASTIC"/>
    <property type="match status" value="1"/>
</dbReference>
<dbReference type="Pfam" id="PF16016">
    <property type="entry name" value="VASt"/>
    <property type="match status" value="1"/>
</dbReference>
<reference evidence="5" key="1">
    <citation type="submission" date="2023-06" db="EMBL/GenBank/DDBJ databases">
        <title>Survivors Of The Sea: Transcriptome response of Skeletonema marinoi to long-term dormancy.</title>
        <authorList>
            <person name="Pinder M.I.M."/>
            <person name="Kourtchenko O."/>
            <person name="Robertson E.K."/>
            <person name="Larsson T."/>
            <person name="Maumus F."/>
            <person name="Osuna-Cruz C.M."/>
            <person name="Vancaester E."/>
            <person name="Stenow R."/>
            <person name="Vandepoele K."/>
            <person name="Ploug H."/>
            <person name="Bruchert V."/>
            <person name="Godhe A."/>
            <person name="Topel M."/>
        </authorList>
    </citation>
    <scope>NUCLEOTIDE SEQUENCE</scope>
    <source>
        <strain evidence="5">R05AC</strain>
    </source>
</reference>
<protein>
    <submittedName>
        <fullName evidence="5">DUF4782 domain-containing protein</fullName>
    </submittedName>
</protein>
<dbReference type="AlphaFoldDB" id="A0AAD8XSD7"/>
<dbReference type="GO" id="GO:0016020">
    <property type="term" value="C:membrane"/>
    <property type="evidence" value="ECO:0007669"/>
    <property type="project" value="UniProtKB-SubCell"/>
</dbReference>
<dbReference type="Proteomes" id="UP001224775">
    <property type="component" value="Unassembled WGS sequence"/>
</dbReference>